<feature type="region of interest" description="Disordered" evidence="1">
    <location>
        <begin position="40"/>
        <end position="62"/>
    </location>
</feature>
<evidence type="ECO:0000259" key="2">
    <source>
        <dbReference type="Pfam" id="PF15262"/>
    </source>
</evidence>
<sequence>MDVLEASGDAEGEASEDIPGRKKSRLKPVRSRLLVKIKRKEDDEVLKQSQSEGDIARGVEDSECSERVLGSRAFSHDSIFQAECIHPEPERIQCQESVHGKIRTLQMKLQQQKMHLGPPPLLMPGKHQDDVGETSEDDLSRSPPDDGLTMEKMNKPLLPQFVRPASITSLGLGPAIDFSSPPQATSLLNSSAARHRMSIKPKNQRASVKGRRVNTSVCTRTRSESLNNLERSVRSEQVEKESLIKEIPRVRSYSSQVIRPGETLVPTASKNLPASALKTLQTTGHGIQLPCQLEIGQNNLSTLPSRQNEVPPSESAFPSVPTDRKEKEHSGMFNSSKLTTQNNQVATDSPTPELSLPTTPEMHLVEDEEKSNTLKIDTLTKCDVSTLNIEGDQSPTPGTITREDESKLSSFIANTPHTVQNQALPLVSSLPAVFKNSTQTETTKSQRTLSTYKVSSNKNQKPQSTAGFTIGPGLKKDTTRSTEASGDLKTDLTEVEKNLKDHSTDLARSSREADETNPYPVMPTKLVDLSKNFSGAKGVEEVNIGEKKEIQIVASKEGQHEMVEAVETTDDVASETMVEREREATNAFGVKLRSTNLSLKFRLDKALTEDRPKHQNSESTPQALGSVSVSTSDVRSEEDCSGSSTIHGKPEDPSLQTNGSLSLGLSSRSQPEKISRNQQRDNSLKQIDPQNKNEPLLSREGTGFVAEEPVAVPSQETPPSISSEVSWMEMAREKTRSLQQLFASRLPDFPSLQSRTTLSTTQTQTSSSQTNPNITQNVINKSTNTQPTGKPLETKQLSFTQLNSPVVASQPSENSTQLTNNPPSAESPREVQLRGTVPQKETQTPVKSTLNIQSLNTQILKQPPPIQQPPSVQALSQATTHPPVPPGSPRLQSKRTSQLSSSEVSTDQPQTEGAESALISVRAAKASIIHETAVGKPTWVAGSMNKTSLAQRWETQTTANKTAEQKTASEPLSAVPLRANSKASEEPVSFAAGRVDKRQQKTVPQPSPSSSLLQAACDGGQPSWMELAKRKSLAWSDRPMN</sequence>
<accession>A0A553PUZ7</accession>
<feature type="compositionally biased region" description="Polar residues" evidence="1">
    <location>
        <begin position="437"/>
        <end position="467"/>
    </location>
</feature>
<feature type="compositionally biased region" description="Polar residues" evidence="1">
    <location>
        <begin position="954"/>
        <end position="970"/>
    </location>
</feature>
<dbReference type="EMBL" id="SRMA01026621">
    <property type="protein sequence ID" value="TRY81505.1"/>
    <property type="molecule type" value="Genomic_DNA"/>
</dbReference>
<feature type="compositionally biased region" description="Polar residues" evidence="1">
    <location>
        <begin position="771"/>
        <end position="788"/>
    </location>
</feature>
<evidence type="ECO:0000313" key="3">
    <source>
        <dbReference type="EMBL" id="TRY81505.1"/>
    </source>
</evidence>
<feature type="region of interest" description="Disordered" evidence="1">
    <location>
        <begin position="751"/>
        <end position="791"/>
    </location>
</feature>
<reference evidence="3 4" key="1">
    <citation type="journal article" date="2019" name="Sci. Data">
        <title>Hybrid genome assembly and annotation of Danionella translucida.</title>
        <authorList>
            <person name="Kadobianskyi M."/>
            <person name="Schulze L."/>
            <person name="Schuelke M."/>
            <person name="Judkewitz B."/>
        </authorList>
    </citation>
    <scope>NUCLEOTIDE SEQUENCE [LARGE SCALE GENOMIC DNA]</scope>
    <source>
        <strain evidence="3 4">Bolton</strain>
    </source>
</reference>
<dbReference type="InterPro" id="IPR028030">
    <property type="entry name" value="DUF4592"/>
</dbReference>
<feature type="compositionally biased region" description="Low complexity" evidence="1">
    <location>
        <begin position="654"/>
        <end position="669"/>
    </location>
</feature>
<feature type="compositionally biased region" description="Basic and acidic residues" evidence="1">
    <location>
        <begin position="670"/>
        <end position="683"/>
    </location>
</feature>
<comment type="caution">
    <text evidence="3">The sequence shown here is derived from an EMBL/GenBank/DDBJ whole genome shotgun (WGS) entry which is preliminary data.</text>
</comment>
<feature type="compositionally biased region" description="Polar residues" evidence="1">
    <location>
        <begin position="871"/>
        <end position="880"/>
    </location>
</feature>
<dbReference type="Pfam" id="PF15262">
    <property type="entry name" value="DUF4592"/>
    <property type="match status" value="1"/>
</dbReference>
<protein>
    <recommendedName>
        <fullName evidence="2">DUF4592 domain-containing protein</fullName>
    </recommendedName>
</protein>
<feature type="region of interest" description="Disordered" evidence="1">
    <location>
        <begin position="608"/>
        <end position="697"/>
    </location>
</feature>
<feature type="region of interest" description="Disordered" evidence="1">
    <location>
        <begin position="302"/>
        <end position="358"/>
    </location>
</feature>
<feature type="region of interest" description="Disordered" evidence="1">
    <location>
        <begin position="1"/>
        <end position="26"/>
    </location>
</feature>
<feature type="compositionally biased region" description="Basic and acidic residues" evidence="1">
    <location>
        <begin position="502"/>
        <end position="514"/>
    </location>
</feature>
<feature type="compositionally biased region" description="Polar residues" evidence="1">
    <location>
        <begin position="839"/>
        <end position="848"/>
    </location>
</feature>
<proteinExistence type="predicted"/>
<feature type="domain" description="DUF4592" evidence="2">
    <location>
        <begin position="168"/>
        <end position="208"/>
    </location>
</feature>
<feature type="compositionally biased region" description="Polar residues" evidence="1">
    <location>
        <begin position="332"/>
        <end position="346"/>
    </location>
</feature>
<feature type="region of interest" description="Disordered" evidence="1">
    <location>
        <begin position="195"/>
        <end position="215"/>
    </location>
</feature>
<feature type="compositionally biased region" description="Basic and acidic residues" evidence="1">
    <location>
        <begin position="474"/>
        <end position="490"/>
    </location>
</feature>
<dbReference type="OrthoDB" id="9944945at2759"/>
<dbReference type="Proteomes" id="UP000316079">
    <property type="component" value="Unassembled WGS sequence"/>
</dbReference>
<feature type="compositionally biased region" description="Polar residues" evidence="1">
    <location>
        <begin position="684"/>
        <end position="693"/>
    </location>
</feature>
<feature type="region of interest" description="Disordered" evidence="1">
    <location>
        <begin position="954"/>
        <end position="1018"/>
    </location>
</feature>
<evidence type="ECO:0000313" key="4">
    <source>
        <dbReference type="Proteomes" id="UP000316079"/>
    </source>
</evidence>
<dbReference type="PANTHER" id="PTHR47743:SF1">
    <property type="entry name" value="CRACD-LIKE PROTEIN"/>
    <property type="match status" value="1"/>
</dbReference>
<name>A0A553PUZ7_9TELE</name>
<organism evidence="3 4">
    <name type="scientific">Danionella cerebrum</name>
    <dbReference type="NCBI Taxonomy" id="2873325"/>
    <lineage>
        <taxon>Eukaryota</taxon>
        <taxon>Metazoa</taxon>
        <taxon>Chordata</taxon>
        <taxon>Craniata</taxon>
        <taxon>Vertebrata</taxon>
        <taxon>Euteleostomi</taxon>
        <taxon>Actinopterygii</taxon>
        <taxon>Neopterygii</taxon>
        <taxon>Teleostei</taxon>
        <taxon>Ostariophysi</taxon>
        <taxon>Cypriniformes</taxon>
        <taxon>Danionidae</taxon>
        <taxon>Danioninae</taxon>
        <taxon>Danionella</taxon>
    </lineage>
</organism>
<feature type="region of interest" description="Disordered" evidence="1">
    <location>
        <begin position="806"/>
        <end position="848"/>
    </location>
</feature>
<feature type="compositionally biased region" description="Basic residues" evidence="1">
    <location>
        <begin position="195"/>
        <end position="212"/>
    </location>
</feature>
<feature type="region of interest" description="Disordered" evidence="1">
    <location>
        <begin position="861"/>
        <end position="914"/>
    </location>
</feature>
<feature type="compositionally biased region" description="Polar residues" evidence="1">
    <location>
        <begin position="806"/>
        <end position="824"/>
    </location>
</feature>
<feature type="compositionally biased region" description="Polar residues" evidence="1">
    <location>
        <begin position="617"/>
        <end position="633"/>
    </location>
</feature>
<keyword evidence="4" id="KW-1185">Reference proteome</keyword>
<feature type="region of interest" description="Disordered" evidence="1">
    <location>
        <begin position="115"/>
        <end position="150"/>
    </location>
</feature>
<dbReference type="PANTHER" id="PTHR47743">
    <property type="entry name" value="KIAA1210 / KIAA1211 FAMILY MEMBER"/>
    <property type="match status" value="1"/>
</dbReference>
<feature type="compositionally biased region" description="Polar residues" evidence="1">
    <location>
        <begin position="890"/>
        <end position="913"/>
    </location>
</feature>
<feature type="compositionally biased region" description="Low complexity" evidence="1">
    <location>
        <begin position="751"/>
        <end position="770"/>
    </location>
</feature>
<feature type="region of interest" description="Disordered" evidence="1">
    <location>
        <begin position="502"/>
        <end position="523"/>
    </location>
</feature>
<dbReference type="AlphaFoldDB" id="A0A553PUZ7"/>
<dbReference type="STRING" id="623744.A0A553PUZ7"/>
<gene>
    <name evidence="3" type="ORF">DNTS_009914</name>
</gene>
<evidence type="ECO:0000256" key="1">
    <source>
        <dbReference type="SAM" id="MobiDB-lite"/>
    </source>
</evidence>
<feature type="region of interest" description="Disordered" evidence="1">
    <location>
        <begin position="437"/>
        <end position="490"/>
    </location>
</feature>
<feature type="compositionally biased region" description="Low complexity" evidence="1">
    <location>
        <begin position="347"/>
        <end position="358"/>
    </location>
</feature>
<dbReference type="InterPro" id="IPR026713">
    <property type="entry name" value="CRACD-like"/>
</dbReference>